<dbReference type="STRING" id="162209.IJ22_47990"/>
<reference evidence="4" key="1">
    <citation type="submission" date="2015-12" db="EMBL/GenBank/DDBJ databases">
        <title>Complete genome sequences of two moderately thermophilic Paenibacillus species.</title>
        <authorList>
            <person name="Butler R.III."/>
            <person name="Wang J."/>
            <person name="Stark B.C."/>
            <person name="Pombert J.-F."/>
        </authorList>
    </citation>
    <scope>NUCLEOTIDE SEQUENCE [LARGE SCALE GENOMIC DNA]</scope>
    <source>
        <strain evidence="4">32O-Y</strain>
    </source>
</reference>
<organism evidence="3 4">
    <name type="scientific">Paenibacillus naphthalenovorans</name>
    <dbReference type="NCBI Taxonomy" id="162209"/>
    <lineage>
        <taxon>Bacteria</taxon>
        <taxon>Bacillati</taxon>
        <taxon>Bacillota</taxon>
        <taxon>Bacilli</taxon>
        <taxon>Bacillales</taxon>
        <taxon>Paenibacillaceae</taxon>
        <taxon>Paenibacillus</taxon>
    </lineage>
</organism>
<dbReference type="PANTHER" id="PTHR35004:SF6">
    <property type="entry name" value="TRANSPOSASE"/>
    <property type="match status" value="1"/>
</dbReference>
<dbReference type="Pfam" id="PF00665">
    <property type="entry name" value="rve"/>
    <property type="match status" value="1"/>
</dbReference>
<protein>
    <submittedName>
        <fullName evidence="3">Integrase</fullName>
    </submittedName>
</protein>
<feature type="domain" description="Integrase catalytic" evidence="2">
    <location>
        <begin position="45"/>
        <end position="221"/>
    </location>
</feature>
<dbReference type="Gene3D" id="3.30.420.10">
    <property type="entry name" value="Ribonuclease H-like superfamily/Ribonuclease H"/>
    <property type="match status" value="1"/>
</dbReference>
<dbReference type="PANTHER" id="PTHR35004">
    <property type="entry name" value="TRANSPOSASE RV3428C-RELATED"/>
    <property type="match status" value="1"/>
</dbReference>
<name>A0A0U2WC45_9BACL</name>
<evidence type="ECO:0000256" key="1">
    <source>
        <dbReference type="ARBA" id="ARBA00009277"/>
    </source>
</evidence>
<dbReference type="GO" id="GO:0015074">
    <property type="term" value="P:DNA integration"/>
    <property type="evidence" value="ECO:0007669"/>
    <property type="project" value="InterPro"/>
</dbReference>
<dbReference type="KEGG" id="pnp:IJ22_47990"/>
<dbReference type="AlphaFoldDB" id="A0A0U2WC45"/>
<dbReference type="SUPFAM" id="SSF53098">
    <property type="entry name" value="Ribonuclease H-like"/>
    <property type="match status" value="1"/>
</dbReference>
<dbReference type="InterPro" id="IPR012337">
    <property type="entry name" value="RNaseH-like_sf"/>
</dbReference>
<dbReference type="NCBIfam" id="NF033546">
    <property type="entry name" value="transpos_IS21"/>
    <property type="match status" value="1"/>
</dbReference>
<dbReference type="InterPro" id="IPR001584">
    <property type="entry name" value="Integrase_cat-core"/>
</dbReference>
<dbReference type="PATRIC" id="fig|162209.4.peg.5056"/>
<dbReference type="PROSITE" id="PS50994">
    <property type="entry name" value="INTEGRASE"/>
    <property type="match status" value="1"/>
</dbReference>
<dbReference type="EMBL" id="CP013652">
    <property type="protein sequence ID" value="ALS25061.1"/>
    <property type="molecule type" value="Genomic_DNA"/>
</dbReference>
<dbReference type="Pfam" id="PF22483">
    <property type="entry name" value="Mu-transpos_C_2"/>
    <property type="match status" value="1"/>
</dbReference>
<evidence type="ECO:0000259" key="2">
    <source>
        <dbReference type="PROSITE" id="PS50994"/>
    </source>
</evidence>
<evidence type="ECO:0000313" key="3">
    <source>
        <dbReference type="EMBL" id="ALS25061.1"/>
    </source>
</evidence>
<sequence length="347" mass="40569">MEEGCLNATVLYDEIVAKGYTGGITLLRMFMKPLRPAIMEKATLRFETPPGYQAQMDWGRFYVQWDGEEKRIYAFVMVLGYSRTMYLEFTEDEKLDTLIGCHLRAFEYFGGRPEMILYDNMKTIITRVDERGHAVWNERFSRFADHHGFLLQRCQPYRARTKGKVESGIKYVRKNFWPRVRTFTGLDDLNRQAREWLNTVANVRIHGTTHEIPFERLKKENLKPINSTPFFEVDRHSRKVSLDGFVSFENNRYSVPYTLVGQTVEVVDLKNGRICIYHGHQLLAEHGKATGRHQVVVNKKHFEGLRTVGPHPVPQPMPKRVRQPAPEVMERDLSIYEHFLNEAVTLQ</sequence>
<dbReference type="InterPro" id="IPR054353">
    <property type="entry name" value="IstA-like_C"/>
</dbReference>
<gene>
    <name evidence="3" type="ORF">IJ22_47990</name>
</gene>
<proteinExistence type="inferred from homology"/>
<dbReference type="InterPro" id="IPR036397">
    <property type="entry name" value="RNaseH_sf"/>
</dbReference>
<dbReference type="Proteomes" id="UP000061660">
    <property type="component" value="Chromosome"/>
</dbReference>
<comment type="similarity">
    <text evidence="1">Belongs to the transposase IS21/IS408/IS1162 family.</text>
</comment>
<dbReference type="GO" id="GO:0003676">
    <property type="term" value="F:nucleic acid binding"/>
    <property type="evidence" value="ECO:0007669"/>
    <property type="project" value="InterPro"/>
</dbReference>
<keyword evidence="4" id="KW-1185">Reference proteome</keyword>
<evidence type="ECO:0000313" key="4">
    <source>
        <dbReference type="Proteomes" id="UP000061660"/>
    </source>
</evidence>
<accession>A0A0U2WC45</accession>
<reference evidence="3 4" key="2">
    <citation type="journal article" date="2016" name="Genome Announc.">
        <title>Complete Genome Sequences of Two Interactive Moderate Thermophiles, Paenibacillus napthalenovorans 32O-Y and Paenibacillus sp. 32O-W.</title>
        <authorList>
            <person name="Butler R.R.III."/>
            <person name="Wang J."/>
            <person name="Stark B.C."/>
            <person name="Pombert J.F."/>
        </authorList>
    </citation>
    <scope>NUCLEOTIDE SEQUENCE [LARGE SCALE GENOMIC DNA]</scope>
    <source>
        <strain evidence="3 4">32O-Y</strain>
    </source>
</reference>